<accession>A0A356LCI4</accession>
<dbReference type="GO" id="GO:0003697">
    <property type="term" value="F:single-stranded DNA binding"/>
    <property type="evidence" value="ECO:0007669"/>
    <property type="project" value="InterPro"/>
</dbReference>
<dbReference type="SUPFAM" id="SSF50249">
    <property type="entry name" value="Nucleic acid-binding proteins"/>
    <property type="match status" value="1"/>
</dbReference>
<dbReference type="Pfam" id="PF00436">
    <property type="entry name" value="SSB"/>
    <property type="match status" value="1"/>
</dbReference>
<name>A0A356LCI4_9BURK</name>
<keyword evidence="1 2" id="KW-0238">DNA-binding</keyword>
<dbReference type="InterPro" id="IPR012340">
    <property type="entry name" value="NA-bd_OB-fold"/>
</dbReference>
<sequence length="115" mass="12215">MIDGLIAGRLYGSAKQGTGKTGDTYTTAKVKAAAGNGETLLCSVIAFEDKAQATLLALDDGDSVAVSGSLTPKVWMDKAGDTRPTLDVVCHIVLTPYQVKRKRQAVNEDENDTER</sequence>
<dbReference type="Gene3D" id="2.40.50.140">
    <property type="entry name" value="Nucleic acid-binding proteins"/>
    <property type="match status" value="1"/>
</dbReference>
<evidence type="ECO:0000256" key="1">
    <source>
        <dbReference type="ARBA" id="ARBA00023125"/>
    </source>
</evidence>
<evidence type="ECO:0000313" key="2">
    <source>
        <dbReference type="EMBL" id="HBP28539.1"/>
    </source>
</evidence>
<protein>
    <submittedName>
        <fullName evidence="2">Single-stranded DNA-binding protein</fullName>
    </submittedName>
</protein>
<reference evidence="2 3" key="1">
    <citation type="journal article" date="2018" name="Nat. Biotechnol.">
        <title>A standardized bacterial taxonomy based on genome phylogeny substantially revises the tree of life.</title>
        <authorList>
            <person name="Parks D.H."/>
            <person name="Chuvochina M."/>
            <person name="Waite D.W."/>
            <person name="Rinke C."/>
            <person name="Skarshewski A."/>
            <person name="Chaumeil P.A."/>
            <person name="Hugenholtz P."/>
        </authorList>
    </citation>
    <scope>NUCLEOTIDE SEQUENCE [LARGE SCALE GENOMIC DNA]</scope>
    <source>
        <strain evidence="2">UBA10707</strain>
    </source>
</reference>
<dbReference type="EMBL" id="DOEK01000005">
    <property type="protein sequence ID" value="HBP28539.1"/>
    <property type="molecule type" value="Genomic_DNA"/>
</dbReference>
<evidence type="ECO:0000313" key="3">
    <source>
        <dbReference type="Proteomes" id="UP000264036"/>
    </source>
</evidence>
<dbReference type="Proteomes" id="UP000264036">
    <property type="component" value="Unassembled WGS sequence"/>
</dbReference>
<organism evidence="2 3">
    <name type="scientific">Advenella kashmirensis</name>
    <dbReference type="NCBI Taxonomy" id="310575"/>
    <lineage>
        <taxon>Bacteria</taxon>
        <taxon>Pseudomonadati</taxon>
        <taxon>Pseudomonadota</taxon>
        <taxon>Betaproteobacteria</taxon>
        <taxon>Burkholderiales</taxon>
        <taxon>Alcaligenaceae</taxon>
    </lineage>
</organism>
<comment type="caution">
    <text evidence="2">The sequence shown here is derived from an EMBL/GenBank/DDBJ whole genome shotgun (WGS) entry which is preliminary data.</text>
</comment>
<gene>
    <name evidence="2" type="ORF">DD666_03875</name>
</gene>
<proteinExistence type="predicted"/>
<dbReference type="InterPro" id="IPR000424">
    <property type="entry name" value="Primosome_PriB/ssb"/>
</dbReference>
<dbReference type="AlphaFoldDB" id="A0A356LCI4"/>